<dbReference type="OrthoDB" id="10262320at2759"/>
<name>A0A0L0G1M4_9EUKA</name>
<dbReference type="InterPro" id="IPR030224">
    <property type="entry name" value="Sla2_fam"/>
</dbReference>
<keyword evidence="4" id="KW-1185">Reference proteome</keyword>
<dbReference type="AlphaFoldDB" id="A0A0L0G1M4"/>
<sequence length="81" mass="9290">MHTHTHSHTHSHAHLHAHARTPSDAVITTWDVKNANIFWTAMMKMPLGTHQIMTYKCMIIVHKLLHDGHPSVIPATYHQKT</sequence>
<dbReference type="GO" id="GO:0030136">
    <property type="term" value="C:clathrin-coated vesicle"/>
    <property type="evidence" value="ECO:0007669"/>
    <property type="project" value="TreeGrafter"/>
</dbReference>
<dbReference type="GO" id="GO:0007015">
    <property type="term" value="P:actin filament organization"/>
    <property type="evidence" value="ECO:0007669"/>
    <property type="project" value="TreeGrafter"/>
</dbReference>
<dbReference type="Pfam" id="PF07651">
    <property type="entry name" value="ANTH"/>
    <property type="match status" value="1"/>
</dbReference>
<feature type="domain" description="ENTH" evidence="2">
    <location>
        <begin position="1"/>
        <end position="81"/>
    </location>
</feature>
<proteinExistence type="predicted"/>
<accession>A0A0L0G1M4</accession>
<dbReference type="GO" id="GO:0043325">
    <property type="term" value="F:phosphatidylinositol-3,4-bisphosphate binding"/>
    <property type="evidence" value="ECO:0007669"/>
    <property type="project" value="TreeGrafter"/>
</dbReference>
<dbReference type="GO" id="GO:0032051">
    <property type="term" value="F:clathrin light chain binding"/>
    <property type="evidence" value="ECO:0007669"/>
    <property type="project" value="TreeGrafter"/>
</dbReference>
<dbReference type="PANTHER" id="PTHR10407:SF15">
    <property type="entry name" value="HUNTINGTIN INTERACTING PROTEIN 1"/>
    <property type="match status" value="1"/>
</dbReference>
<dbReference type="InterPro" id="IPR013809">
    <property type="entry name" value="ENTH"/>
</dbReference>
<dbReference type="GO" id="GO:0080025">
    <property type="term" value="F:phosphatidylinositol-3,5-bisphosphate binding"/>
    <property type="evidence" value="ECO:0007669"/>
    <property type="project" value="TreeGrafter"/>
</dbReference>
<dbReference type="GO" id="GO:0006897">
    <property type="term" value="P:endocytosis"/>
    <property type="evidence" value="ECO:0007669"/>
    <property type="project" value="InterPro"/>
</dbReference>
<dbReference type="PROSITE" id="PS50942">
    <property type="entry name" value="ENTH"/>
    <property type="match status" value="1"/>
</dbReference>
<gene>
    <name evidence="3" type="ORF">SARC_04742</name>
</gene>
<dbReference type="InterPro" id="IPR008942">
    <property type="entry name" value="ENTH_VHS"/>
</dbReference>
<dbReference type="EMBL" id="KQ241874">
    <property type="protein sequence ID" value="KNC82995.1"/>
    <property type="molecule type" value="Genomic_DNA"/>
</dbReference>
<dbReference type="GO" id="GO:0048268">
    <property type="term" value="P:clathrin coat assembly"/>
    <property type="evidence" value="ECO:0007669"/>
    <property type="project" value="TreeGrafter"/>
</dbReference>
<dbReference type="GO" id="GO:0035615">
    <property type="term" value="F:clathrin adaptor activity"/>
    <property type="evidence" value="ECO:0007669"/>
    <property type="project" value="TreeGrafter"/>
</dbReference>
<feature type="region of interest" description="Disordered" evidence="1">
    <location>
        <begin position="1"/>
        <end position="20"/>
    </location>
</feature>
<feature type="compositionally biased region" description="Basic residues" evidence="1">
    <location>
        <begin position="1"/>
        <end position="19"/>
    </location>
</feature>
<evidence type="ECO:0000313" key="4">
    <source>
        <dbReference type="Proteomes" id="UP000054560"/>
    </source>
</evidence>
<dbReference type="SUPFAM" id="SSF48464">
    <property type="entry name" value="ENTH/VHS domain"/>
    <property type="match status" value="1"/>
</dbReference>
<dbReference type="STRING" id="667725.A0A0L0G1M4"/>
<protein>
    <recommendedName>
        <fullName evidence="2">ENTH domain-containing protein</fullName>
    </recommendedName>
</protein>
<reference evidence="3 4" key="1">
    <citation type="submission" date="2011-02" db="EMBL/GenBank/DDBJ databases">
        <title>The Genome Sequence of Sphaeroforma arctica JP610.</title>
        <authorList>
            <consortium name="The Broad Institute Genome Sequencing Platform"/>
            <person name="Russ C."/>
            <person name="Cuomo C."/>
            <person name="Young S.K."/>
            <person name="Zeng Q."/>
            <person name="Gargeya S."/>
            <person name="Alvarado L."/>
            <person name="Berlin A."/>
            <person name="Chapman S.B."/>
            <person name="Chen Z."/>
            <person name="Freedman E."/>
            <person name="Gellesch M."/>
            <person name="Goldberg J."/>
            <person name="Griggs A."/>
            <person name="Gujja S."/>
            <person name="Heilman E."/>
            <person name="Heiman D."/>
            <person name="Howarth C."/>
            <person name="Mehta T."/>
            <person name="Neiman D."/>
            <person name="Pearson M."/>
            <person name="Roberts A."/>
            <person name="Saif S."/>
            <person name="Shea T."/>
            <person name="Shenoy N."/>
            <person name="Sisk P."/>
            <person name="Stolte C."/>
            <person name="Sykes S."/>
            <person name="White J."/>
            <person name="Yandava C."/>
            <person name="Burger G."/>
            <person name="Gray M.W."/>
            <person name="Holland P.W.H."/>
            <person name="King N."/>
            <person name="Lang F.B.F."/>
            <person name="Roger A.J."/>
            <person name="Ruiz-Trillo I."/>
            <person name="Haas B."/>
            <person name="Nusbaum C."/>
            <person name="Birren B."/>
        </authorList>
    </citation>
    <scope>NUCLEOTIDE SEQUENCE [LARGE SCALE GENOMIC DNA]</scope>
    <source>
        <strain evidence="3 4">JP610</strain>
    </source>
</reference>
<evidence type="ECO:0000259" key="2">
    <source>
        <dbReference type="PROSITE" id="PS50942"/>
    </source>
</evidence>
<dbReference type="GO" id="GO:0030864">
    <property type="term" value="C:cortical actin cytoskeleton"/>
    <property type="evidence" value="ECO:0007669"/>
    <property type="project" value="TreeGrafter"/>
</dbReference>
<feature type="non-terminal residue" evidence="3">
    <location>
        <position position="81"/>
    </location>
</feature>
<dbReference type="Proteomes" id="UP000054560">
    <property type="component" value="Unassembled WGS sequence"/>
</dbReference>
<dbReference type="InterPro" id="IPR011417">
    <property type="entry name" value="ANTH_dom"/>
</dbReference>
<organism evidence="3 4">
    <name type="scientific">Sphaeroforma arctica JP610</name>
    <dbReference type="NCBI Taxonomy" id="667725"/>
    <lineage>
        <taxon>Eukaryota</taxon>
        <taxon>Ichthyosporea</taxon>
        <taxon>Ichthyophonida</taxon>
        <taxon>Sphaeroforma</taxon>
    </lineage>
</organism>
<dbReference type="GO" id="GO:0051015">
    <property type="term" value="F:actin filament binding"/>
    <property type="evidence" value="ECO:0007669"/>
    <property type="project" value="TreeGrafter"/>
</dbReference>
<evidence type="ECO:0000313" key="3">
    <source>
        <dbReference type="EMBL" id="KNC82995.1"/>
    </source>
</evidence>
<dbReference type="GeneID" id="25905246"/>
<evidence type="ECO:0000256" key="1">
    <source>
        <dbReference type="SAM" id="MobiDB-lite"/>
    </source>
</evidence>
<dbReference type="PANTHER" id="PTHR10407">
    <property type="entry name" value="HUNTINGTIN INTERACTING PROTEIN 1"/>
    <property type="match status" value="1"/>
</dbReference>
<dbReference type="RefSeq" id="XP_014156897.1">
    <property type="nucleotide sequence ID" value="XM_014301422.1"/>
</dbReference>